<dbReference type="EMBL" id="FMSP01000006">
    <property type="protein sequence ID" value="SCV70627.1"/>
    <property type="molecule type" value="Genomic_DNA"/>
</dbReference>
<protein>
    <submittedName>
        <fullName evidence="2">BQ2448_3389 protein</fullName>
    </submittedName>
</protein>
<gene>
    <name evidence="2" type="ORF">BQ2448_3389</name>
</gene>
<name>A0A238FBT1_9BASI</name>
<proteinExistence type="predicted"/>
<evidence type="ECO:0000256" key="1">
    <source>
        <dbReference type="SAM" id="MobiDB-lite"/>
    </source>
</evidence>
<feature type="compositionally biased region" description="Polar residues" evidence="1">
    <location>
        <begin position="57"/>
        <end position="68"/>
    </location>
</feature>
<keyword evidence="3" id="KW-1185">Reference proteome</keyword>
<dbReference type="Proteomes" id="UP000198372">
    <property type="component" value="Unassembled WGS sequence"/>
</dbReference>
<organism evidence="2 3">
    <name type="scientific">Microbotryum intermedium</name>
    <dbReference type="NCBI Taxonomy" id="269621"/>
    <lineage>
        <taxon>Eukaryota</taxon>
        <taxon>Fungi</taxon>
        <taxon>Dikarya</taxon>
        <taxon>Basidiomycota</taxon>
        <taxon>Pucciniomycotina</taxon>
        <taxon>Microbotryomycetes</taxon>
        <taxon>Microbotryales</taxon>
        <taxon>Microbotryaceae</taxon>
        <taxon>Microbotryum</taxon>
    </lineage>
</organism>
<sequence length="270" mass="30211">MSPIPRQPPSHDLPKFHLQILDLSHPGTEKLFAHCGAPFQLLEASATAVLRSLYPSSANTHTSASPTEQGAAAREQSPEAHPPSIRSVTLHVRSIDGVAYTQSIPLDPEHKEIHFSADYVHGIDSARIRDEIRGIIVHELVHVFQYDGKGTVPGGCIEGIADWVRAKEQFSPPHWRQGDGTHWDAGYQAIRVQTTAYFFLWLEKHFDNPRFVPQLNALMAQHEWDDGKWLRQLVHGQDIEDLWAKYKGSLEKMDGDSDSSAPKLIPTHGC</sequence>
<evidence type="ECO:0000313" key="2">
    <source>
        <dbReference type="EMBL" id="SCV70627.1"/>
    </source>
</evidence>
<accession>A0A238FBT1</accession>
<dbReference type="InterPro" id="IPR007541">
    <property type="entry name" value="Uncharacterised_BSP"/>
</dbReference>
<dbReference type="PANTHER" id="PTHR33321:SF12">
    <property type="entry name" value="PLANT BASIC SECRETORY PROTEIN (BSP) FAMILY PROTEIN"/>
    <property type="match status" value="1"/>
</dbReference>
<evidence type="ECO:0000313" key="3">
    <source>
        <dbReference type="Proteomes" id="UP000198372"/>
    </source>
</evidence>
<dbReference type="AlphaFoldDB" id="A0A238FBT1"/>
<dbReference type="PANTHER" id="PTHR33321">
    <property type="match status" value="1"/>
</dbReference>
<dbReference type="STRING" id="269621.A0A238FBT1"/>
<feature type="region of interest" description="Disordered" evidence="1">
    <location>
        <begin position="57"/>
        <end position="84"/>
    </location>
</feature>
<dbReference type="OrthoDB" id="891726at2759"/>
<dbReference type="Pfam" id="PF04450">
    <property type="entry name" value="BSP"/>
    <property type="match status" value="1"/>
</dbReference>
<reference evidence="3" key="1">
    <citation type="submission" date="2016-09" db="EMBL/GenBank/DDBJ databases">
        <authorList>
            <person name="Jeantristanb JTB J.-T."/>
            <person name="Ricardo R."/>
        </authorList>
    </citation>
    <scope>NUCLEOTIDE SEQUENCE [LARGE SCALE GENOMIC DNA]</scope>
</reference>